<gene>
    <name evidence="9" type="ORF">IO99_07565</name>
</gene>
<organism evidence="9 10">
    <name type="scientific">Clostridium sulfidigenes</name>
    <dbReference type="NCBI Taxonomy" id="318464"/>
    <lineage>
        <taxon>Bacteria</taxon>
        <taxon>Bacillati</taxon>
        <taxon>Bacillota</taxon>
        <taxon>Clostridia</taxon>
        <taxon>Eubacteriales</taxon>
        <taxon>Clostridiaceae</taxon>
        <taxon>Clostridium</taxon>
    </lineage>
</organism>
<keyword evidence="10" id="KW-1185">Reference proteome</keyword>
<accession>A0A084JDQ3</accession>
<dbReference type="eggNOG" id="COG0681">
    <property type="taxonomic scope" value="Bacteria"/>
</dbReference>
<protein>
    <recommendedName>
        <fullName evidence="4 7">Signal peptidase I</fullName>
        <ecNumber evidence="4 7">3.4.21.89</ecNumber>
    </recommendedName>
</protein>
<dbReference type="EC" id="3.4.21.89" evidence="4 7"/>
<evidence type="ECO:0000256" key="4">
    <source>
        <dbReference type="ARBA" id="ARBA00013208"/>
    </source>
</evidence>
<dbReference type="InterPro" id="IPR036286">
    <property type="entry name" value="LexA/Signal_pep-like_sf"/>
</dbReference>
<evidence type="ECO:0000313" key="10">
    <source>
        <dbReference type="Proteomes" id="UP000028542"/>
    </source>
</evidence>
<sequence length="170" mass="19249">MKEWLQRKSIPKPEFLLIVILLSIAFILQGGLLVFKIGIYYSTVSGKSMEKTLSDDSKLLLIKSDLKKIKRGDLVSIKADNEGSYNLLKRVIALPNENIKIKENKVYIDGQLLDEPYAYYSQSSKDDLNLTIPPDGYFVMGDNRLDSVDSRDFGPISKTLINSVALKFRK</sequence>
<keyword evidence="7" id="KW-0645">Protease</keyword>
<comment type="subcellular location">
    <subcellularLocation>
        <location evidence="2">Cell membrane</location>
        <topology evidence="2">Single-pass type II membrane protein</topology>
    </subcellularLocation>
    <subcellularLocation>
        <location evidence="7">Membrane</location>
        <topology evidence="7">Single-pass type II membrane protein</topology>
    </subcellularLocation>
</comment>
<evidence type="ECO:0000259" key="8">
    <source>
        <dbReference type="Pfam" id="PF10502"/>
    </source>
</evidence>
<feature type="transmembrane region" description="Helical" evidence="7">
    <location>
        <begin position="15"/>
        <end position="41"/>
    </location>
</feature>
<dbReference type="NCBIfam" id="TIGR02227">
    <property type="entry name" value="sigpep_I_bact"/>
    <property type="match status" value="1"/>
</dbReference>
<dbReference type="InterPro" id="IPR019758">
    <property type="entry name" value="Pept_S26A_signal_pept_1_CS"/>
</dbReference>
<dbReference type="Proteomes" id="UP000028542">
    <property type="component" value="Unassembled WGS sequence"/>
</dbReference>
<dbReference type="STRING" id="318464.IO99_07565"/>
<dbReference type="Gene3D" id="2.10.109.10">
    <property type="entry name" value="Umud Fragment, subunit A"/>
    <property type="match status" value="1"/>
</dbReference>
<evidence type="ECO:0000256" key="2">
    <source>
        <dbReference type="ARBA" id="ARBA00004401"/>
    </source>
</evidence>
<evidence type="ECO:0000256" key="1">
    <source>
        <dbReference type="ARBA" id="ARBA00000677"/>
    </source>
</evidence>
<dbReference type="PANTHER" id="PTHR43390:SF1">
    <property type="entry name" value="CHLOROPLAST PROCESSING PEPTIDASE"/>
    <property type="match status" value="1"/>
</dbReference>
<feature type="active site" evidence="6">
    <location>
        <position position="89"/>
    </location>
</feature>
<comment type="similarity">
    <text evidence="3 7">Belongs to the peptidase S26 family.</text>
</comment>
<dbReference type="SUPFAM" id="SSF51306">
    <property type="entry name" value="LexA/Signal peptidase"/>
    <property type="match status" value="1"/>
</dbReference>
<dbReference type="PRINTS" id="PR00727">
    <property type="entry name" value="LEADERPTASE"/>
</dbReference>
<dbReference type="EMBL" id="JPMD01000015">
    <property type="protein sequence ID" value="KEZ87087.1"/>
    <property type="molecule type" value="Genomic_DNA"/>
</dbReference>
<evidence type="ECO:0000256" key="6">
    <source>
        <dbReference type="PIRSR" id="PIRSR600223-1"/>
    </source>
</evidence>
<dbReference type="InterPro" id="IPR019533">
    <property type="entry name" value="Peptidase_S26"/>
</dbReference>
<name>A0A084JDQ3_9CLOT</name>
<dbReference type="GO" id="GO:0006465">
    <property type="term" value="P:signal peptide processing"/>
    <property type="evidence" value="ECO:0007669"/>
    <property type="project" value="InterPro"/>
</dbReference>
<proteinExistence type="inferred from homology"/>
<evidence type="ECO:0000256" key="3">
    <source>
        <dbReference type="ARBA" id="ARBA00009370"/>
    </source>
</evidence>
<keyword evidence="7" id="KW-0472">Membrane</keyword>
<dbReference type="AlphaFoldDB" id="A0A084JDQ3"/>
<keyword evidence="7" id="KW-1133">Transmembrane helix</keyword>
<evidence type="ECO:0000256" key="5">
    <source>
        <dbReference type="ARBA" id="ARBA00022801"/>
    </source>
</evidence>
<evidence type="ECO:0000313" key="9">
    <source>
        <dbReference type="EMBL" id="KEZ87087.1"/>
    </source>
</evidence>
<dbReference type="GO" id="GO:0009003">
    <property type="term" value="F:signal peptidase activity"/>
    <property type="evidence" value="ECO:0007669"/>
    <property type="project" value="UniProtKB-EC"/>
</dbReference>
<feature type="active site" evidence="6">
    <location>
        <position position="48"/>
    </location>
</feature>
<dbReference type="InterPro" id="IPR000223">
    <property type="entry name" value="Pept_S26A_signal_pept_1"/>
</dbReference>
<feature type="domain" description="Peptidase S26" evidence="8">
    <location>
        <begin position="23"/>
        <end position="161"/>
    </location>
</feature>
<keyword evidence="5 7" id="KW-0378">Hydrolase</keyword>
<comment type="caution">
    <text evidence="9">The sequence shown here is derived from an EMBL/GenBank/DDBJ whole genome shotgun (WGS) entry which is preliminary data.</text>
</comment>
<evidence type="ECO:0000256" key="7">
    <source>
        <dbReference type="RuleBase" id="RU362042"/>
    </source>
</evidence>
<comment type="catalytic activity">
    <reaction evidence="1 7">
        <text>Cleavage of hydrophobic, N-terminal signal or leader sequences from secreted and periplasmic proteins.</text>
        <dbReference type="EC" id="3.4.21.89"/>
    </reaction>
</comment>
<dbReference type="Pfam" id="PF10502">
    <property type="entry name" value="Peptidase_S26"/>
    <property type="match status" value="1"/>
</dbReference>
<reference evidence="9 10" key="1">
    <citation type="submission" date="2014-07" db="EMBL/GenBank/DDBJ databases">
        <title>Draft genome of Clostridium sulfidigenes 113A isolated from sediments associated with methane hydrate from Krishna Godavari basin.</title>
        <authorList>
            <person name="Honkalas V.S."/>
            <person name="Dabir A.P."/>
            <person name="Arora P."/>
            <person name="Dhakephalkar P.K."/>
        </authorList>
    </citation>
    <scope>NUCLEOTIDE SEQUENCE [LARGE SCALE GENOMIC DNA]</scope>
    <source>
        <strain evidence="9 10">113A</strain>
    </source>
</reference>
<dbReference type="GO" id="GO:0005886">
    <property type="term" value="C:plasma membrane"/>
    <property type="evidence" value="ECO:0007669"/>
    <property type="project" value="UniProtKB-SubCell"/>
</dbReference>
<dbReference type="PROSITE" id="PS00761">
    <property type="entry name" value="SPASE_I_3"/>
    <property type="match status" value="1"/>
</dbReference>
<dbReference type="PANTHER" id="PTHR43390">
    <property type="entry name" value="SIGNAL PEPTIDASE I"/>
    <property type="match status" value="1"/>
</dbReference>
<dbReference type="RefSeq" id="WP_035131837.1">
    <property type="nucleotide sequence ID" value="NZ_JPMD01000015.1"/>
</dbReference>
<keyword evidence="7" id="KW-0812">Transmembrane</keyword>
<dbReference type="CDD" id="cd06530">
    <property type="entry name" value="S26_SPase_I"/>
    <property type="match status" value="1"/>
</dbReference>
<dbReference type="GO" id="GO:0004252">
    <property type="term" value="F:serine-type endopeptidase activity"/>
    <property type="evidence" value="ECO:0007669"/>
    <property type="project" value="InterPro"/>
</dbReference>